<evidence type="ECO:0000256" key="3">
    <source>
        <dbReference type="ARBA" id="ARBA00022449"/>
    </source>
</evidence>
<keyword evidence="3" id="KW-0050">Antiport</keyword>
<evidence type="ECO:0000256" key="2">
    <source>
        <dbReference type="ARBA" id="ARBA00005364"/>
    </source>
</evidence>
<name>A0A6G1RUX7_9GRUI</name>
<reference evidence="9" key="2">
    <citation type="submission" date="2020-03" db="EMBL/GenBank/DDBJ databases">
        <authorList>
            <consortium name="Environmental Genome Science Research Promotion Project"/>
            <person name="Nakajima N."/>
            <person name="Onuma M."/>
            <person name="Endoh D."/>
        </authorList>
    </citation>
    <scope>NUCLEOTIDE SEQUENCE</scope>
</reference>
<feature type="transmembrane region" description="Helical" evidence="8">
    <location>
        <begin position="88"/>
        <end position="110"/>
    </location>
</feature>
<comment type="subcellular location">
    <subcellularLocation>
        <location evidence="1">Membrane</location>
        <topology evidence="1">Multi-pass membrane protein</topology>
    </subcellularLocation>
</comment>
<dbReference type="GO" id="GO:0005802">
    <property type="term" value="C:trans-Golgi network"/>
    <property type="evidence" value="ECO:0007669"/>
    <property type="project" value="TreeGrafter"/>
</dbReference>
<keyword evidence="4 8" id="KW-0812">Transmembrane</keyword>
<keyword evidence="3" id="KW-0813">Transport</keyword>
<dbReference type="AlphaFoldDB" id="A0A6G1RUX7"/>
<evidence type="ECO:0000256" key="6">
    <source>
        <dbReference type="ARBA" id="ARBA00023136"/>
    </source>
</evidence>
<evidence type="ECO:0000256" key="8">
    <source>
        <dbReference type="SAM" id="Phobius"/>
    </source>
</evidence>
<dbReference type="GO" id="GO:0006874">
    <property type="term" value="P:intracellular calcium ion homeostasis"/>
    <property type="evidence" value="ECO:0007669"/>
    <property type="project" value="TreeGrafter"/>
</dbReference>
<dbReference type="GO" id="GO:0008273">
    <property type="term" value="F:calcium, potassium:sodium antiporter activity"/>
    <property type="evidence" value="ECO:0007669"/>
    <property type="project" value="TreeGrafter"/>
</dbReference>
<organism evidence="9">
    <name type="scientific">Hypotaenidia okinawae</name>
    <dbReference type="NCBI Taxonomy" id="2861861"/>
    <lineage>
        <taxon>Eukaryota</taxon>
        <taxon>Metazoa</taxon>
        <taxon>Chordata</taxon>
        <taxon>Craniata</taxon>
        <taxon>Vertebrata</taxon>
        <taxon>Euteleostomi</taxon>
        <taxon>Archelosauria</taxon>
        <taxon>Archosauria</taxon>
        <taxon>Dinosauria</taxon>
        <taxon>Saurischia</taxon>
        <taxon>Theropoda</taxon>
        <taxon>Coelurosauria</taxon>
        <taxon>Aves</taxon>
        <taxon>Neognathae</taxon>
        <taxon>Neoaves</taxon>
        <taxon>Gruiformes</taxon>
        <taxon>Rallidae</taxon>
        <taxon>Hypotaenidia</taxon>
    </lineage>
</organism>
<sequence length="127" mass="14895">MQVLGRTTAISILKFFQYPHKQARLYTTDSKSVLPLKIATLSSTDHPSVFTMPEADLKRILWVLSLPIITLLYLTIPDCRRQFWRNWFMVTFLISAAWISALTYILVWMITIAGRYRTWCCYTESTH</sequence>
<dbReference type="GO" id="GO:0016020">
    <property type="term" value="C:membrane"/>
    <property type="evidence" value="ECO:0007669"/>
    <property type="project" value="UniProtKB-SubCell"/>
</dbReference>
<keyword evidence="6 8" id="KW-0472">Membrane</keyword>
<evidence type="ECO:0000256" key="5">
    <source>
        <dbReference type="ARBA" id="ARBA00022989"/>
    </source>
</evidence>
<comment type="similarity">
    <text evidence="2">Belongs to the Ca(2+):cation antiporter (CaCA) (TC 2.A.19) family. SLC24A subfamily.</text>
</comment>
<evidence type="ECO:0000256" key="1">
    <source>
        <dbReference type="ARBA" id="ARBA00004141"/>
    </source>
</evidence>
<evidence type="ECO:0000313" key="9">
    <source>
        <dbReference type="EMBL" id="LAC42785.1"/>
    </source>
</evidence>
<dbReference type="EMBL" id="ICPP01010141">
    <property type="protein sequence ID" value="LAC42785.1"/>
    <property type="molecule type" value="Transcribed_RNA"/>
</dbReference>
<comment type="catalytic activity">
    <reaction evidence="7">
        <text>Ca(2+)(out) + K(+)(out) + 4 Na(+)(in) = Ca(2+)(in) + K(+)(in) + 4 Na(+)(out)</text>
        <dbReference type="Rhea" id="RHEA:69967"/>
        <dbReference type="ChEBI" id="CHEBI:29101"/>
        <dbReference type="ChEBI" id="CHEBI:29103"/>
        <dbReference type="ChEBI" id="CHEBI:29108"/>
    </reaction>
</comment>
<reference evidence="9" key="1">
    <citation type="submission" date="2020-03" db="EMBL/GenBank/DDBJ databases">
        <title>Okinawa Rail whole genome shotgun sequence.</title>
        <authorList>
            <person name="Nakajima N."/>
            <person name="Onuma M."/>
            <person name="Endoh D."/>
        </authorList>
    </citation>
    <scope>NUCLEOTIDE SEQUENCE</scope>
</reference>
<dbReference type="GO" id="GO:0005262">
    <property type="term" value="F:calcium channel activity"/>
    <property type="evidence" value="ECO:0007669"/>
    <property type="project" value="TreeGrafter"/>
</dbReference>
<protein>
    <submittedName>
        <fullName evidence="9">Solute carrier family 24 member 5</fullName>
    </submittedName>
</protein>
<dbReference type="PANTHER" id="PTHR10846">
    <property type="entry name" value="SODIUM/POTASSIUM/CALCIUM EXCHANGER"/>
    <property type="match status" value="1"/>
</dbReference>
<dbReference type="GO" id="GO:0030318">
    <property type="term" value="P:melanocyte differentiation"/>
    <property type="evidence" value="ECO:0007669"/>
    <property type="project" value="TreeGrafter"/>
</dbReference>
<keyword evidence="5 8" id="KW-1133">Transmembrane helix</keyword>
<dbReference type="InterPro" id="IPR004481">
    <property type="entry name" value="K/Na/Ca-exchanger"/>
</dbReference>
<accession>A0A6G1RUX7</accession>
<proteinExistence type="inferred from homology"/>
<dbReference type="PANTHER" id="PTHR10846:SF61">
    <property type="entry name" value="SODIUM_POTASSIUM_CALCIUM EXCHANGER 5"/>
    <property type="match status" value="1"/>
</dbReference>
<evidence type="ECO:0000256" key="4">
    <source>
        <dbReference type="ARBA" id="ARBA00022692"/>
    </source>
</evidence>
<feature type="transmembrane region" description="Helical" evidence="8">
    <location>
        <begin position="60"/>
        <end position="76"/>
    </location>
</feature>
<evidence type="ECO:0000256" key="7">
    <source>
        <dbReference type="ARBA" id="ARBA00033627"/>
    </source>
</evidence>